<dbReference type="PROSITE" id="PS50088">
    <property type="entry name" value="ANK_REPEAT"/>
    <property type="match status" value="2"/>
</dbReference>
<dbReference type="SMART" id="SM00248">
    <property type="entry name" value="ANK"/>
    <property type="match status" value="2"/>
</dbReference>
<evidence type="ECO:0000313" key="3">
    <source>
        <dbReference type="Proteomes" id="UP000835052"/>
    </source>
</evidence>
<name>A0A8S1H325_9PELO</name>
<dbReference type="PROSITE" id="PS50297">
    <property type="entry name" value="ANK_REP_REGION"/>
    <property type="match status" value="1"/>
</dbReference>
<dbReference type="Gene3D" id="3.30.70.2240">
    <property type="entry name" value="KRIT, N-terminal Nudix domain, NPxY motif-rich region"/>
    <property type="match status" value="1"/>
</dbReference>
<protein>
    <submittedName>
        <fullName evidence="2">Uncharacterized protein</fullName>
    </submittedName>
</protein>
<dbReference type="Gene3D" id="3.10.20.90">
    <property type="entry name" value="Phosphatidylinositol 3-kinase Catalytic Subunit, Chain A, domain 1"/>
    <property type="match status" value="1"/>
</dbReference>
<proteinExistence type="predicted"/>
<dbReference type="GO" id="GO:0045454">
    <property type="term" value="P:cell redox homeostasis"/>
    <property type="evidence" value="ECO:0007669"/>
    <property type="project" value="TreeGrafter"/>
</dbReference>
<feature type="repeat" description="ANK" evidence="1">
    <location>
        <begin position="299"/>
        <end position="331"/>
    </location>
</feature>
<accession>A0A8S1H325</accession>
<dbReference type="EMBL" id="CAJGYM010000012">
    <property type="protein sequence ID" value="CAD6189777.1"/>
    <property type="molecule type" value="Genomic_DNA"/>
</dbReference>
<keyword evidence="3" id="KW-1185">Reference proteome</keyword>
<dbReference type="Proteomes" id="UP000835052">
    <property type="component" value="Unassembled WGS sequence"/>
</dbReference>
<comment type="caution">
    <text evidence="2">The sequence shown here is derived from an EMBL/GenBank/DDBJ whole genome shotgun (WGS) entry which is preliminary data.</text>
</comment>
<dbReference type="PANTHER" id="PTHR13283">
    <property type="entry name" value="KREV INTERACTION TRAPPED 1-RELATED"/>
    <property type="match status" value="1"/>
</dbReference>
<dbReference type="InterPro" id="IPR036770">
    <property type="entry name" value="Ankyrin_rpt-contain_sf"/>
</dbReference>
<organism evidence="2 3">
    <name type="scientific">Caenorhabditis auriculariae</name>
    <dbReference type="NCBI Taxonomy" id="2777116"/>
    <lineage>
        <taxon>Eukaryota</taxon>
        <taxon>Metazoa</taxon>
        <taxon>Ecdysozoa</taxon>
        <taxon>Nematoda</taxon>
        <taxon>Chromadorea</taxon>
        <taxon>Rhabditida</taxon>
        <taxon>Rhabditina</taxon>
        <taxon>Rhabditomorpha</taxon>
        <taxon>Rhabditoidea</taxon>
        <taxon>Rhabditidae</taxon>
        <taxon>Peloderinae</taxon>
        <taxon>Caenorhabditis</taxon>
    </lineage>
</organism>
<dbReference type="GO" id="GO:2000114">
    <property type="term" value="P:regulation of establishment of cell polarity"/>
    <property type="evidence" value="ECO:0007669"/>
    <property type="project" value="TreeGrafter"/>
</dbReference>
<dbReference type="Pfam" id="PF12796">
    <property type="entry name" value="Ank_2"/>
    <property type="match status" value="1"/>
</dbReference>
<dbReference type="InterPro" id="IPR051594">
    <property type="entry name" value="KRIT1/FRMD8"/>
</dbReference>
<dbReference type="GO" id="GO:0005886">
    <property type="term" value="C:plasma membrane"/>
    <property type="evidence" value="ECO:0007669"/>
    <property type="project" value="TreeGrafter"/>
</dbReference>
<dbReference type="InterPro" id="IPR043058">
    <property type="entry name" value="NUDIX_sf"/>
</dbReference>
<dbReference type="AlphaFoldDB" id="A0A8S1H325"/>
<gene>
    <name evidence="2" type="ORF">CAUJ_LOCUS5696</name>
</gene>
<dbReference type="SUPFAM" id="SSF48403">
    <property type="entry name" value="Ankyrin repeat"/>
    <property type="match status" value="1"/>
</dbReference>
<dbReference type="Pfam" id="PF13637">
    <property type="entry name" value="Ank_4"/>
    <property type="match status" value="1"/>
</dbReference>
<evidence type="ECO:0000256" key="1">
    <source>
        <dbReference type="PROSITE-ProRule" id="PRU00023"/>
    </source>
</evidence>
<dbReference type="Gene3D" id="1.25.40.20">
    <property type="entry name" value="Ankyrin repeat-containing domain"/>
    <property type="match status" value="1"/>
</dbReference>
<reference evidence="2" key="1">
    <citation type="submission" date="2020-10" db="EMBL/GenBank/DDBJ databases">
        <authorList>
            <person name="Kikuchi T."/>
        </authorList>
    </citation>
    <scope>NUCLEOTIDE SEQUENCE</scope>
    <source>
        <strain evidence="2">NKZ352</strain>
    </source>
</reference>
<sequence length="537" mass="61369">MDVCIVELRMAAEISHSRIGPTMSDFEVRVEKRPKAAKNFDGPQQDYNIVKRTTVGGHGVKDDVITLPITSFDPSLVEDSTTRRLGQRVQSQGVRVEELVHNYFHIRKGKQIRRAIVVPTETLDNNAPSSSKSLMGMALVCVPTLQHDAVDGEISRFESLQRLIQKSERESETIDPNTIQFLWILQNWLVAGMKNKNFIPMLFHRPPARGRILLCAHNPAYFQQESQCYRNVSLSVHKRNFMWLMVLRYEKFFLSVMNPSYNQVDIEDDTSRLYFYKGMKRVETKGRGMSAGSSSVNMTPRFPLHKAAEDDDILKMQQLLHDGYDPNERDDQNWTPLHHACFHGRQEAINMLVKSPLFTMVNAQNNGGATPLHYAVIHGNVHIIEFLTSHASIDVNIVDNSGMKPIDYCNDNTIKQFLLNGIYKSKIIVETDIGPFSVKTSTNPKQATAVQIMKELAREIRLSFKQMDCFALYVYSESLELQLPKDAVLNDCLNLQKWHSNLRKFCGQAKEEQPRLKFRRNAHATVSNELDADRDSL</sequence>
<evidence type="ECO:0000313" key="2">
    <source>
        <dbReference type="EMBL" id="CAD6189777.1"/>
    </source>
</evidence>
<keyword evidence="1" id="KW-0040">ANK repeat</keyword>
<dbReference type="PANTHER" id="PTHR13283:SF11">
    <property type="entry name" value="KREV INTERACTION TRAPPED PROTEIN 1"/>
    <property type="match status" value="1"/>
</dbReference>
<feature type="repeat" description="ANK" evidence="1">
    <location>
        <begin position="367"/>
        <end position="392"/>
    </location>
</feature>
<dbReference type="OrthoDB" id="194358at2759"/>
<dbReference type="InterPro" id="IPR002110">
    <property type="entry name" value="Ankyrin_rpt"/>
</dbReference>